<protein>
    <submittedName>
        <fullName evidence="3">Uncharacterized protein</fullName>
    </submittedName>
</protein>
<evidence type="ECO:0000313" key="3">
    <source>
        <dbReference type="EMBL" id="CEM06756.1"/>
    </source>
</evidence>
<feature type="region of interest" description="Disordered" evidence="1">
    <location>
        <begin position="107"/>
        <end position="131"/>
    </location>
</feature>
<feature type="region of interest" description="Disordered" evidence="1">
    <location>
        <begin position="224"/>
        <end position="373"/>
    </location>
</feature>
<feature type="compositionally biased region" description="Basic and acidic residues" evidence="1">
    <location>
        <begin position="291"/>
        <end position="354"/>
    </location>
</feature>
<dbReference type="EMBL" id="CDMZ01000106">
    <property type="protein sequence ID" value="CEM06756.1"/>
    <property type="molecule type" value="Genomic_DNA"/>
</dbReference>
<sequence length="473" mass="52901">MNRAAAVVALLALAGGRGALGQFFVRSFDIDTPTGSFEHLCATGVENRQSVVDYLTINLEEFENGTAGEPYSYVFTYERNGTQFCPERITVVDGRVTDAAVVPVNLTSSSAHDESTSHSPSSTAASGGCKEQMPSEFENMTIPFILNHLLEASDSAIQVCWSAATNDQTGERAARGVIAQEGRDGLEVIAFSLDNIVVNHTDAQAHAQAEQHNDQTGAANRHLDEENDEENNDNEHQQSQDRQNRQDGGDRQQPQNDQNRGDYEDRENYGDDQDSQNRRLAEENDPEDSDNERQQKEDRQSRQNDEDRRESQNRGDYEDRENYGEASEEKNENDQEKRDENGREDRDEGKDRRLQVRQQKRSNASLRGGRHRRLGAGRGAAAGAVAGCVAGSVSEDGTCGEGAAYGAAAGAVAGAIWGRPYWRPFWGPYWRRPLLRPYGWRRPLGPVRPFRPIYRGGWARPAWRAGWRGRRRW</sequence>
<feature type="chain" id="PRO_5005188086" evidence="2">
    <location>
        <begin position="22"/>
        <end position="473"/>
    </location>
</feature>
<feature type="compositionally biased region" description="Low complexity" evidence="1">
    <location>
        <begin position="117"/>
        <end position="126"/>
    </location>
</feature>
<organism evidence="3">
    <name type="scientific">Chromera velia CCMP2878</name>
    <dbReference type="NCBI Taxonomy" id="1169474"/>
    <lineage>
        <taxon>Eukaryota</taxon>
        <taxon>Sar</taxon>
        <taxon>Alveolata</taxon>
        <taxon>Colpodellida</taxon>
        <taxon>Chromeraceae</taxon>
        <taxon>Chromera</taxon>
    </lineage>
</organism>
<proteinExistence type="predicted"/>
<feature type="compositionally biased region" description="Basic and acidic residues" evidence="1">
    <location>
        <begin position="259"/>
        <end position="282"/>
    </location>
</feature>
<reference evidence="3" key="1">
    <citation type="submission" date="2014-11" db="EMBL/GenBank/DDBJ databases">
        <authorList>
            <person name="Otto D Thomas"/>
            <person name="Naeem Raeece"/>
        </authorList>
    </citation>
    <scope>NUCLEOTIDE SEQUENCE</scope>
</reference>
<evidence type="ECO:0000256" key="1">
    <source>
        <dbReference type="SAM" id="MobiDB-lite"/>
    </source>
</evidence>
<feature type="signal peptide" evidence="2">
    <location>
        <begin position="1"/>
        <end position="21"/>
    </location>
</feature>
<evidence type="ECO:0000256" key="2">
    <source>
        <dbReference type="SAM" id="SignalP"/>
    </source>
</evidence>
<dbReference type="AlphaFoldDB" id="A0A0G4F4M0"/>
<accession>A0A0G4F4M0</accession>
<keyword evidence="2" id="KW-0732">Signal</keyword>
<feature type="compositionally biased region" description="Basic and acidic residues" evidence="1">
    <location>
        <begin position="233"/>
        <end position="250"/>
    </location>
</feature>
<gene>
    <name evidence="3" type="ORF">Cvel_15049</name>
</gene>
<dbReference type="VEuPathDB" id="CryptoDB:Cvel_15049"/>
<name>A0A0G4F4M0_9ALVE</name>